<evidence type="ECO:0000256" key="1">
    <source>
        <dbReference type="ARBA" id="ARBA00004127"/>
    </source>
</evidence>
<protein>
    <submittedName>
        <fullName evidence="7">DUF202 domain-containing protein</fullName>
    </submittedName>
</protein>
<keyword evidence="2 5" id="KW-0812">Transmembrane</keyword>
<gene>
    <name evidence="7" type="ORF">DV701_05780</name>
</gene>
<dbReference type="Pfam" id="PF02656">
    <property type="entry name" value="DUF202"/>
    <property type="match status" value="1"/>
</dbReference>
<reference evidence="7 8" key="1">
    <citation type="submission" date="2018-07" db="EMBL/GenBank/DDBJ databases">
        <title>Complete genome sequencing of Ornithinimicrobium sp. AMA3305.</title>
        <authorList>
            <person name="Bae J.-W."/>
        </authorList>
    </citation>
    <scope>NUCLEOTIDE SEQUENCE [LARGE SCALE GENOMIC DNA]</scope>
    <source>
        <strain evidence="7 8">AMA3305</strain>
    </source>
</reference>
<organism evidence="7 8">
    <name type="scientific">Ornithinimicrobium avium</name>
    <dbReference type="NCBI Taxonomy" id="2283195"/>
    <lineage>
        <taxon>Bacteria</taxon>
        <taxon>Bacillati</taxon>
        <taxon>Actinomycetota</taxon>
        <taxon>Actinomycetes</taxon>
        <taxon>Micrococcales</taxon>
        <taxon>Ornithinimicrobiaceae</taxon>
        <taxon>Ornithinimicrobium</taxon>
    </lineage>
</organism>
<dbReference type="InterPro" id="IPR003807">
    <property type="entry name" value="DUF202"/>
</dbReference>
<feature type="transmembrane region" description="Helical" evidence="5">
    <location>
        <begin position="115"/>
        <end position="137"/>
    </location>
</feature>
<accession>A0A345NKY8</accession>
<evidence type="ECO:0000256" key="3">
    <source>
        <dbReference type="ARBA" id="ARBA00022989"/>
    </source>
</evidence>
<dbReference type="GO" id="GO:0012505">
    <property type="term" value="C:endomembrane system"/>
    <property type="evidence" value="ECO:0007669"/>
    <property type="project" value="UniProtKB-SubCell"/>
</dbReference>
<dbReference type="KEGG" id="orn:DV701_05780"/>
<keyword evidence="8" id="KW-1185">Reference proteome</keyword>
<comment type="subcellular location">
    <subcellularLocation>
        <location evidence="1">Endomembrane system</location>
        <topology evidence="1">Multi-pass membrane protein</topology>
    </subcellularLocation>
</comment>
<dbReference type="EMBL" id="CP031229">
    <property type="protein sequence ID" value="AXH95696.1"/>
    <property type="molecule type" value="Genomic_DNA"/>
</dbReference>
<proteinExistence type="predicted"/>
<feature type="domain" description="DUF202" evidence="6">
    <location>
        <begin position="38"/>
        <end position="103"/>
    </location>
</feature>
<evidence type="ECO:0000313" key="8">
    <source>
        <dbReference type="Proteomes" id="UP000253790"/>
    </source>
</evidence>
<feature type="transmembrane region" description="Helical" evidence="5">
    <location>
        <begin position="47"/>
        <end position="70"/>
    </location>
</feature>
<feature type="transmembrane region" description="Helical" evidence="5">
    <location>
        <begin position="77"/>
        <end position="95"/>
    </location>
</feature>
<dbReference type="OrthoDB" id="582337at2"/>
<keyword evidence="3 5" id="KW-1133">Transmembrane helix</keyword>
<evidence type="ECO:0000313" key="7">
    <source>
        <dbReference type="EMBL" id="AXH95696.1"/>
    </source>
</evidence>
<evidence type="ECO:0000256" key="5">
    <source>
        <dbReference type="SAM" id="Phobius"/>
    </source>
</evidence>
<evidence type="ECO:0000256" key="4">
    <source>
        <dbReference type="ARBA" id="ARBA00023136"/>
    </source>
</evidence>
<sequence>MARTLPGGGAADRPYHRRVTSKRWPTAVYGTGREPDPRFSLANERTFLAWIRTSLALLAVAVAVDALSLGIGPRAQALLAAVLALTGLAAAGHAWRGWARTETAMREDRPLPGNAAGVVVVAGVALAGLVLVGASLLRGLS</sequence>
<keyword evidence="4 5" id="KW-0472">Membrane</keyword>
<dbReference type="AlphaFoldDB" id="A0A345NKY8"/>
<dbReference type="Proteomes" id="UP000253790">
    <property type="component" value="Chromosome"/>
</dbReference>
<name>A0A345NKY8_9MICO</name>
<evidence type="ECO:0000256" key="2">
    <source>
        <dbReference type="ARBA" id="ARBA00022692"/>
    </source>
</evidence>
<evidence type="ECO:0000259" key="6">
    <source>
        <dbReference type="Pfam" id="PF02656"/>
    </source>
</evidence>